<organism evidence="1 2">
    <name type="scientific">Colletotrichum scovillei</name>
    <dbReference type="NCBI Taxonomy" id="1209932"/>
    <lineage>
        <taxon>Eukaryota</taxon>
        <taxon>Fungi</taxon>
        <taxon>Dikarya</taxon>
        <taxon>Ascomycota</taxon>
        <taxon>Pezizomycotina</taxon>
        <taxon>Sordariomycetes</taxon>
        <taxon>Hypocreomycetidae</taxon>
        <taxon>Glomerellales</taxon>
        <taxon>Glomerellaceae</taxon>
        <taxon>Colletotrichum</taxon>
        <taxon>Colletotrichum acutatum species complex</taxon>
    </lineage>
</organism>
<evidence type="ECO:0000313" key="1">
    <source>
        <dbReference type="EMBL" id="KAG7059125.1"/>
    </source>
</evidence>
<comment type="caution">
    <text evidence="1">The sequence shown here is derived from an EMBL/GenBank/DDBJ whole genome shotgun (WGS) entry which is preliminary data.</text>
</comment>
<reference evidence="1" key="1">
    <citation type="submission" date="2021-05" db="EMBL/GenBank/DDBJ databases">
        <title>Comparative genomics of three Colletotrichum scovillei strains and genetic complementation revealed genes involved fungal growth and virulence on chili pepper.</title>
        <authorList>
            <person name="Hsieh D.-K."/>
            <person name="Chuang S.-C."/>
            <person name="Chen C.-Y."/>
            <person name="Chao Y.-T."/>
            <person name="Lu M.-Y.J."/>
            <person name="Lee M.-H."/>
            <person name="Shih M.-C."/>
        </authorList>
    </citation>
    <scope>NUCLEOTIDE SEQUENCE</scope>
    <source>
        <strain evidence="1">Coll-153</strain>
    </source>
</reference>
<dbReference type="AlphaFoldDB" id="A0A9P7UJ82"/>
<dbReference type="EMBL" id="JAESDN010000001">
    <property type="protein sequence ID" value="KAG7059125.1"/>
    <property type="molecule type" value="Genomic_DNA"/>
</dbReference>
<accession>A0A9P7UJ82</accession>
<gene>
    <name evidence="1" type="ORF">JMJ77_006493</name>
</gene>
<sequence>MISPSSELDAMFAMRCDSKCGALEL</sequence>
<name>A0A9P7UJ82_9PEZI</name>
<protein>
    <submittedName>
        <fullName evidence="1">Uncharacterized protein</fullName>
    </submittedName>
</protein>
<keyword evidence="2" id="KW-1185">Reference proteome</keyword>
<dbReference type="Proteomes" id="UP000699042">
    <property type="component" value="Unassembled WGS sequence"/>
</dbReference>
<proteinExistence type="predicted"/>
<evidence type="ECO:0000313" key="2">
    <source>
        <dbReference type="Proteomes" id="UP000699042"/>
    </source>
</evidence>